<evidence type="ECO:0000313" key="3">
    <source>
        <dbReference type="EMBL" id="VVT48385.1"/>
    </source>
</evidence>
<dbReference type="Gene3D" id="3.40.50.2060">
    <property type="match status" value="1"/>
</dbReference>
<dbReference type="PANTHER" id="PTHR11679">
    <property type="entry name" value="VESICLE PROTEIN SORTING-ASSOCIATED"/>
    <property type="match status" value="1"/>
</dbReference>
<dbReference type="OrthoDB" id="2228at2759"/>
<accession>A0A5E8BBB3</accession>
<dbReference type="InterPro" id="IPR036045">
    <property type="entry name" value="Sec1-like_sf"/>
</dbReference>
<dbReference type="Pfam" id="PF00995">
    <property type="entry name" value="Sec1"/>
    <property type="match status" value="1"/>
</dbReference>
<evidence type="ECO:0000313" key="4">
    <source>
        <dbReference type="Proteomes" id="UP000398389"/>
    </source>
</evidence>
<dbReference type="Gene3D" id="3.90.830.10">
    <property type="entry name" value="Syntaxin Binding Protein 1, Chain A, domain 2"/>
    <property type="match status" value="1"/>
</dbReference>
<gene>
    <name evidence="3" type="ORF">SAPINGB_P001753</name>
</gene>
<reference evidence="3 4" key="1">
    <citation type="submission" date="2019-09" db="EMBL/GenBank/DDBJ databases">
        <authorList>
            <person name="Brejova B."/>
        </authorList>
    </citation>
    <scope>NUCLEOTIDE SEQUENCE [LARGE SCALE GENOMIC DNA]</scope>
</reference>
<dbReference type="InterPro" id="IPR001619">
    <property type="entry name" value="Sec1-like"/>
</dbReference>
<feature type="compositionally biased region" description="Low complexity" evidence="2">
    <location>
        <begin position="612"/>
        <end position="621"/>
    </location>
</feature>
<dbReference type="InterPro" id="IPR043127">
    <property type="entry name" value="Sec-1-like_dom3a"/>
</dbReference>
<dbReference type="Gene3D" id="1.25.40.60">
    <property type="match status" value="1"/>
</dbReference>
<evidence type="ECO:0008006" key="5">
    <source>
        <dbReference type="Google" id="ProtNLM"/>
    </source>
</evidence>
<dbReference type="Proteomes" id="UP000398389">
    <property type="component" value="Unassembled WGS sequence"/>
</dbReference>
<organism evidence="3 4">
    <name type="scientific">Magnusiomyces paraingens</name>
    <dbReference type="NCBI Taxonomy" id="2606893"/>
    <lineage>
        <taxon>Eukaryota</taxon>
        <taxon>Fungi</taxon>
        <taxon>Dikarya</taxon>
        <taxon>Ascomycota</taxon>
        <taxon>Saccharomycotina</taxon>
        <taxon>Dipodascomycetes</taxon>
        <taxon>Dipodascales</taxon>
        <taxon>Dipodascaceae</taxon>
        <taxon>Magnusiomyces</taxon>
    </lineage>
</organism>
<feature type="compositionally biased region" description="Basic residues" evidence="2">
    <location>
        <begin position="649"/>
        <end position="662"/>
    </location>
</feature>
<protein>
    <recommendedName>
        <fullName evidence="5">Sec1-like protein</fullName>
    </recommendedName>
</protein>
<dbReference type="Gene3D" id="3.40.50.1910">
    <property type="match status" value="1"/>
</dbReference>
<dbReference type="InterPro" id="IPR043154">
    <property type="entry name" value="Sec-1-like_dom1"/>
</dbReference>
<evidence type="ECO:0000256" key="1">
    <source>
        <dbReference type="ARBA" id="ARBA00009884"/>
    </source>
</evidence>
<dbReference type="GeneID" id="43580573"/>
<dbReference type="GO" id="GO:0016192">
    <property type="term" value="P:vesicle-mediated transport"/>
    <property type="evidence" value="ECO:0007669"/>
    <property type="project" value="InterPro"/>
</dbReference>
<proteinExistence type="inferred from homology"/>
<comment type="similarity">
    <text evidence="1">Belongs to the STXBP/unc-18/SEC1 family.</text>
</comment>
<feature type="region of interest" description="Disordered" evidence="2">
    <location>
        <begin position="607"/>
        <end position="662"/>
    </location>
</feature>
<dbReference type="RefSeq" id="XP_031852364.1">
    <property type="nucleotide sequence ID" value="XM_031996473.1"/>
</dbReference>
<keyword evidence="4" id="KW-1185">Reference proteome</keyword>
<sequence length="662" mass="74804">MQVLILDNYTSSLVRDVVDDNELLIKHNIASIEILDSKRQSQSSLEAVYLIKPTIYNVNCIAADFTCIPCRYSACHVFFLPPVPSIVVHKLKNSNAGKYLRRIEDAYLDFRPLESQVYTLNDPRSLEKLYSSECHDLVTSTIDKIALQLVSACTALGEYPIVRFYNPDKPNYEAYSLSHIIAQKFQNQIDLYAGNHENFPDNSPGRLPSILLIMDRSIDFISPIIHDFTYQALAYDLLEFKNWNKVMYSTQKKDDGKSKPLEGKVSEKDPDWVSLRHEHIADVSSKFTEKVQKLLKDNPHFVNQDTNVTVGDLKDMIFSLPGFKEDRDRYTMHLDIASGCMTKIETKDLKSVSVVEQTLATGFSEDGTKPKTITDDFVAVLADERLDHMDRVRLILLYAIFRHGLVEADYQRLQQHCGLSNDDIQIIRNYTKIGAPTIKASSKIKLSKSDLSHRFHSMNTKGYMTSRYVCGIYNVIDQLLTGKLSADLFPYTKEQPINEEESAAAAVGINSLRNTHQRAVWALNPTAQPAKQRIFIFVAGGITASEAKATYELSKIYNREIIIGGNDIIAPRQFLTSLLNLSKPRPSLNLEEDKKIAESAPNFLLESDRQKPSISSPITKPTPRENTFPSVAKPISTISSSVEPPKHEKEKKKGKLKSLFKS</sequence>
<dbReference type="SUPFAM" id="SSF56815">
    <property type="entry name" value="Sec1/munc18-like (SM) proteins"/>
    <property type="match status" value="1"/>
</dbReference>
<evidence type="ECO:0000256" key="2">
    <source>
        <dbReference type="SAM" id="MobiDB-lite"/>
    </source>
</evidence>
<name>A0A5E8BBB3_9ASCO</name>
<dbReference type="InterPro" id="IPR027482">
    <property type="entry name" value="Sec1-like_dom2"/>
</dbReference>
<dbReference type="PIRSF" id="PIRSF005715">
    <property type="entry name" value="VPS45_Sec1"/>
    <property type="match status" value="1"/>
</dbReference>
<dbReference type="AlphaFoldDB" id="A0A5E8BBB3"/>
<dbReference type="EMBL" id="CABVLU010000002">
    <property type="protein sequence ID" value="VVT48385.1"/>
    <property type="molecule type" value="Genomic_DNA"/>
</dbReference>